<feature type="compositionally biased region" description="Polar residues" evidence="1">
    <location>
        <begin position="9"/>
        <end position="21"/>
    </location>
</feature>
<evidence type="ECO:0000313" key="3">
    <source>
        <dbReference type="Proteomes" id="UP000070700"/>
    </source>
</evidence>
<protein>
    <submittedName>
        <fullName evidence="2">Uncharacterized protein</fullName>
    </submittedName>
</protein>
<dbReference type="OrthoDB" id="3564865at2759"/>
<dbReference type="GeneID" id="28816408"/>
<keyword evidence="3" id="KW-1185">Reference proteome</keyword>
<feature type="compositionally biased region" description="Acidic residues" evidence="1">
    <location>
        <begin position="238"/>
        <end position="252"/>
    </location>
</feature>
<sequence>MDREESPAHLQNPSLVNPNSDNFHETETTQSSMAPVILEEDSNIVSAAIITLGDDSSDEEDLEQLSIEDEIARVVDALLTDEDESSEPGSDEDTSSGSGSGTIYIGEQSQTVIPVAEIHIYTDMETDSDNETAAIDETRVQVQMQVNAAIIESMVDEELFIDFEDVQHNERRTENVQDGHADETRSESSLLDLEILDEWAEEDMESPFTPLSPRDSSYQPANQVYNRSNALDSKSEDNDQDSDEESFQSCESEDGKDSKMDIGNRNIWKELKRGQWVAKDLSTILDTKADRMIPMPTTYQARKEALMSLFLLLSKVVFFIDLGIRRERIFALIPEKFWLTHFTWTDTRELLQARDKEICINLLTRTKTVLEEWRLGYGFPRVPEIEQDVHQARGQDQQIDREDRVQRLLRPKLHRSDRWLRHIFLDFVEYLPWEDVCDEFRELAVRKVVTMTELCFEQVISIRDELLDVKMRREIREKLVREQLKQVLTKIGTLGLDG</sequence>
<dbReference type="AlphaFoldDB" id="A0A132B9S4"/>
<accession>A0A132B9S4</accession>
<dbReference type="Proteomes" id="UP000070700">
    <property type="component" value="Unassembled WGS sequence"/>
</dbReference>
<feature type="compositionally biased region" description="Acidic residues" evidence="1">
    <location>
        <begin position="80"/>
        <end position="94"/>
    </location>
</feature>
<name>A0A132B9S4_MOLSC</name>
<organism evidence="2 3">
    <name type="scientific">Mollisia scopiformis</name>
    <name type="common">Conifer needle endophyte fungus</name>
    <name type="synonym">Phialocephala scopiformis</name>
    <dbReference type="NCBI Taxonomy" id="149040"/>
    <lineage>
        <taxon>Eukaryota</taxon>
        <taxon>Fungi</taxon>
        <taxon>Dikarya</taxon>
        <taxon>Ascomycota</taxon>
        <taxon>Pezizomycotina</taxon>
        <taxon>Leotiomycetes</taxon>
        <taxon>Helotiales</taxon>
        <taxon>Mollisiaceae</taxon>
        <taxon>Mollisia</taxon>
    </lineage>
</organism>
<reference evidence="2 3" key="1">
    <citation type="submission" date="2015-10" db="EMBL/GenBank/DDBJ databases">
        <title>Full genome of DAOMC 229536 Phialocephala scopiformis, a fungal endophyte of spruce producing the potent anti-insectan compound rugulosin.</title>
        <authorList>
            <consortium name="DOE Joint Genome Institute"/>
            <person name="Walker A.K."/>
            <person name="Frasz S.L."/>
            <person name="Seifert K.A."/>
            <person name="Miller J.D."/>
            <person name="Mondo S.J."/>
            <person name="Labutti K."/>
            <person name="Lipzen A."/>
            <person name="Dockter R."/>
            <person name="Kennedy M."/>
            <person name="Grigoriev I.V."/>
            <person name="Spatafora J.W."/>
        </authorList>
    </citation>
    <scope>NUCLEOTIDE SEQUENCE [LARGE SCALE GENOMIC DNA]</scope>
    <source>
        <strain evidence="2 3">CBS 120377</strain>
    </source>
</reference>
<dbReference type="KEGG" id="psco:LY89DRAFT_317088"/>
<dbReference type="RefSeq" id="XP_018063348.1">
    <property type="nucleotide sequence ID" value="XM_018206682.1"/>
</dbReference>
<feature type="region of interest" description="Disordered" evidence="1">
    <location>
        <begin position="1"/>
        <end position="34"/>
    </location>
</feature>
<evidence type="ECO:0000256" key="1">
    <source>
        <dbReference type="SAM" id="MobiDB-lite"/>
    </source>
</evidence>
<evidence type="ECO:0000313" key="2">
    <source>
        <dbReference type="EMBL" id="KUJ08993.1"/>
    </source>
</evidence>
<proteinExistence type="predicted"/>
<dbReference type="InParanoid" id="A0A132B9S4"/>
<dbReference type="EMBL" id="KQ947433">
    <property type="protein sequence ID" value="KUJ08993.1"/>
    <property type="molecule type" value="Genomic_DNA"/>
</dbReference>
<feature type="region of interest" description="Disordered" evidence="1">
    <location>
        <begin position="229"/>
        <end position="261"/>
    </location>
</feature>
<feature type="region of interest" description="Disordered" evidence="1">
    <location>
        <begin position="80"/>
        <end position="103"/>
    </location>
</feature>
<gene>
    <name evidence="2" type="ORF">LY89DRAFT_317088</name>
</gene>